<dbReference type="Proteomes" id="UP000801492">
    <property type="component" value="Unassembled WGS sequence"/>
</dbReference>
<sequence length="106" mass="12447">VAFNIQRCRSQENLDSCEDFFNQKLTKSCRELENQMGNWKTFTSSFTPQWTCPLKKGRYQSLNTTLDVAALLLFPIENWFWKITFNAKNPETDKLIMCGILEVRTN</sequence>
<feature type="non-terminal residue" evidence="1">
    <location>
        <position position="1"/>
    </location>
</feature>
<organism evidence="1 2">
    <name type="scientific">Ignelater luminosus</name>
    <name type="common">Cucubano</name>
    <name type="synonym">Pyrophorus luminosus</name>
    <dbReference type="NCBI Taxonomy" id="2038154"/>
    <lineage>
        <taxon>Eukaryota</taxon>
        <taxon>Metazoa</taxon>
        <taxon>Ecdysozoa</taxon>
        <taxon>Arthropoda</taxon>
        <taxon>Hexapoda</taxon>
        <taxon>Insecta</taxon>
        <taxon>Pterygota</taxon>
        <taxon>Neoptera</taxon>
        <taxon>Endopterygota</taxon>
        <taxon>Coleoptera</taxon>
        <taxon>Polyphaga</taxon>
        <taxon>Elateriformia</taxon>
        <taxon>Elateroidea</taxon>
        <taxon>Elateridae</taxon>
        <taxon>Agrypninae</taxon>
        <taxon>Pyrophorini</taxon>
        <taxon>Ignelater</taxon>
    </lineage>
</organism>
<keyword evidence="2" id="KW-1185">Reference proteome</keyword>
<proteinExistence type="predicted"/>
<evidence type="ECO:0000313" key="1">
    <source>
        <dbReference type="EMBL" id="KAF2896934.1"/>
    </source>
</evidence>
<protein>
    <submittedName>
        <fullName evidence="1">Uncharacterized protein</fullName>
    </submittedName>
</protein>
<gene>
    <name evidence="1" type="ORF">ILUMI_09238</name>
</gene>
<reference evidence="1" key="1">
    <citation type="submission" date="2019-08" db="EMBL/GenBank/DDBJ databases">
        <title>The genome of the North American firefly Photinus pyralis.</title>
        <authorList>
            <consortium name="Photinus pyralis genome working group"/>
            <person name="Fallon T.R."/>
            <person name="Sander Lower S.E."/>
            <person name="Weng J.-K."/>
        </authorList>
    </citation>
    <scope>NUCLEOTIDE SEQUENCE</scope>
    <source>
        <strain evidence="1">TRF0915ILg1</strain>
        <tissue evidence="1">Whole body</tissue>
    </source>
</reference>
<dbReference type="EMBL" id="VTPC01004623">
    <property type="protein sequence ID" value="KAF2896934.1"/>
    <property type="molecule type" value="Genomic_DNA"/>
</dbReference>
<dbReference type="AlphaFoldDB" id="A0A8K0D0D1"/>
<name>A0A8K0D0D1_IGNLU</name>
<accession>A0A8K0D0D1</accession>
<dbReference type="OrthoDB" id="8183300at2759"/>
<evidence type="ECO:0000313" key="2">
    <source>
        <dbReference type="Proteomes" id="UP000801492"/>
    </source>
</evidence>
<comment type="caution">
    <text evidence="1">The sequence shown here is derived from an EMBL/GenBank/DDBJ whole genome shotgun (WGS) entry which is preliminary data.</text>
</comment>